<dbReference type="AlphaFoldDB" id="A0A6A6QL75"/>
<sequence>MVAQRSGDSVRRREIVDPFPARQQSPRSTDSKEQMRSMDIMERWLTETPKEEPWTPVGCTVGGSFQREFEPKPILRTAFENHGNARTNGRLARNGSSITSISEAFLRSNRAVSTIIKSPKIDRVPRITPSPNAPSMIEPTQTVVSDDSLLLTGGVATAQGKAGSLQAKSAPFLHVMGYVISNSTGFLEAIAIHQAHPGVHLPSILPVNSSERPLFQLDSVPGLIVVLCGPRFGKRFSSICPSSYLFQQCPQGSSSSSSSSTRTGSNFISSSPGGFRGSRSGLLSPGSGSCSKEANDDPSEETPPPPPPAPSATGASETPLFACPRQKHSADDCFYSVQGFRNMSEVTTHLKRTDHTIVYLCRQCNVYFLNASTFARHSQPPDALEPERHVAKSKPKCGSSYTCCFIRMTQ</sequence>
<reference evidence="2" key="1">
    <citation type="journal article" date="2020" name="Stud. Mycol.">
        <title>101 Dothideomycetes genomes: a test case for predicting lifestyles and emergence of pathogens.</title>
        <authorList>
            <person name="Haridas S."/>
            <person name="Albert R."/>
            <person name="Binder M."/>
            <person name="Bloem J."/>
            <person name="Labutti K."/>
            <person name="Salamov A."/>
            <person name="Andreopoulos B."/>
            <person name="Baker S."/>
            <person name="Barry K."/>
            <person name="Bills G."/>
            <person name="Bluhm B."/>
            <person name="Cannon C."/>
            <person name="Castanera R."/>
            <person name="Culley D."/>
            <person name="Daum C."/>
            <person name="Ezra D."/>
            <person name="Gonzalez J."/>
            <person name="Henrissat B."/>
            <person name="Kuo A."/>
            <person name="Liang C."/>
            <person name="Lipzen A."/>
            <person name="Lutzoni F."/>
            <person name="Magnuson J."/>
            <person name="Mondo S."/>
            <person name="Nolan M."/>
            <person name="Ohm R."/>
            <person name="Pangilinan J."/>
            <person name="Park H.-J."/>
            <person name="Ramirez L."/>
            <person name="Alfaro M."/>
            <person name="Sun H."/>
            <person name="Tritt A."/>
            <person name="Yoshinaga Y."/>
            <person name="Zwiers L.-H."/>
            <person name="Turgeon B."/>
            <person name="Goodwin S."/>
            <person name="Spatafora J."/>
            <person name="Crous P."/>
            <person name="Grigoriev I."/>
        </authorList>
    </citation>
    <scope>NUCLEOTIDE SEQUENCE</scope>
    <source>
        <strain evidence="2">CBS 269.34</strain>
    </source>
</reference>
<feature type="region of interest" description="Disordered" evidence="1">
    <location>
        <begin position="1"/>
        <end position="35"/>
    </location>
</feature>
<proteinExistence type="predicted"/>
<evidence type="ECO:0000313" key="2">
    <source>
        <dbReference type="EMBL" id="KAF2493071.1"/>
    </source>
</evidence>
<accession>A0A6A6QL75</accession>
<evidence type="ECO:0000256" key="1">
    <source>
        <dbReference type="SAM" id="MobiDB-lite"/>
    </source>
</evidence>
<organism evidence="2 3">
    <name type="scientific">Lophium mytilinum</name>
    <dbReference type="NCBI Taxonomy" id="390894"/>
    <lineage>
        <taxon>Eukaryota</taxon>
        <taxon>Fungi</taxon>
        <taxon>Dikarya</taxon>
        <taxon>Ascomycota</taxon>
        <taxon>Pezizomycotina</taxon>
        <taxon>Dothideomycetes</taxon>
        <taxon>Pleosporomycetidae</taxon>
        <taxon>Mytilinidiales</taxon>
        <taxon>Mytilinidiaceae</taxon>
        <taxon>Lophium</taxon>
    </lineage>
</organism>
<feature type="compositionally biased region" description="Pro residues" evidence="1">
    <location>
        <begin position="301"/>
        <end position="310"/>
    </location>
</feature>
<gene>
    <name evidence="2" type="ORF">BU16DRAFT_97163</name>
</gene>
<dbReference type="Proteomes" id="UP000799750">
    <property type="component" value="Unassembled WGS sequence"/>
</dbReference>
<name>A0A6A6QL75_9PEZI</name>
<protein>
    <submittedName>
        <fullName evidence="2">Uncharacterized protein</fullName>
    </submittedName>
</protein>
<evidence type="ECO:0000313" key="3">
    <source>
        <dbReference type="Proteomes" id="UP000799750"/>
    </source>
</evidence>
<keyword evidence="3" id="KW-1185">Reference proteome</keyword>
<feature type="region of interest" description="Disordered" evidence="1">
    <location>
        <begin position="251"/>
        <end position="318"/>
    </location>
</feature>
<feature type="compositionally biased region" description="Low complexity" evidence="1">
    <location>
        <begin position="253"/>
        <end position="291"/>
    </location>
</feature>
<dbReference type="EMBL" id="MU004193">
    <property type="protein sequence ID" value="KAF2493071.1"/>
    <property type="molecule type" value="Genomic_DNA"/>
</dbReference>